<dbReference type="PANTHER" id="PTHR10683:SF40">
    <property type="entry name" value="FRUCTOSE-6-PHOSPHATE ALDOLASE 1-RELATED"/>
    <property type="match status" value="1"/>
</dbReference>
<name>A0ABD3QPR3_9STRA</name>
<dbReference type="PANTHER" id="PTHR10683">
    <property type="entry name" value="TRANSALDOLASE"/>
    <property type="match status" value="1"/>
</dbReference>
<keyword evidence="1" id="KW-0704">Schiff base</keyword>
<dbReference type="Proteomes" id="UP001516023">
    <property type="component" value="Unassembled WGS sequence"/>
</dbReference>
<keyword evidence="2" id="KW-0732">Signal</keyword>
<keyword evidence="4" id="KW-1185">Reference proteome</keyword>
<dbReference type="InterPro" id="IPR018225">
    <property type="entry name" value="Transaldolase_AS"/>
</dbReference>
<dbReference type="SUPFAM" id="SSF51569">
    <property type="entry name" value="Aldolase"/>
    <property type="match status" value="1"/>
</dbReference>
<organism evidence="3 4">
    <name type="scientific">Cyclotella cryptica</name>
    <dbReference type="NCBI Taxonomy" id="29204"/>
    <lineage>
        <taxon>Eukaryota</taxon>
        <taxon>Sar</taxon>
        <taxon>Stramenopiles</taxon>
        <taxon>Ochrophyta</taxon>
        <taxon>Bacillariophyta</taxon>
        <taxon>Coscinodiscophyceae</taxon>
        <taxon>Thalassiosirophycidae</taxon>
        <taxon>Stephanodiscales</taxon>
        <taxon>Stephanodiscaceae</taxon>
        <taxon>Cyclotella</taxon>
    </lineage>
</organism>
<sequence>MHSFTGTSAIFVATALVFFSCFHCSSAFTPPFRGECRFFLDTADTAEWDGLLPRGLFHGVTTNPTLLARANQPCTVSNLHTLASKALSLTDEFMCQTWGSTADEMYKNGMEISDMDRDRIVIKVPVTAEGTKAATMLARSGVRICLTACYNSKQALIAASMGVEYIAPYLGRMNDNGKDGFKECVRMQNIVDGLGSDTRILVASIRDSETLGDLAVEGLDTFTFSPMVARELFDEPLTDAAADEFEIAASLGSVEFDLKPPFL</sequence>
<reference evidence="3 4" key="1">
    <citation type="journal article" date="2020" name="G3 (Bethesda)">
        <title>Improved Reference Genome for Cyclotella cryptica CCMP332, a Model for Cell Wall Morphogenesis, Salinity Adaptation, and Lipid Production in Diatoms (Bacillariophyta).</title>
        <authorList>
            <person name="Roberts W.R."/>
            <person name="Downey K.M."/>
            <person name="Ruck E.C."/>
            <person name="Traller J.C."/>
            <person name="Alverson A.J."/>
        </authorList>
    </citation>
    <scope>NUCLEOTIDE SEQUENCE [LARGE SCALE GENOMIC DNA]</scope>
    <source>
        <strain evidence="3 4">CCMP332</strain>
    </source>
</reference>
<dbReference type="PROSITE" id="PS01054">
    <property type="entry name" value="TRANSALDOLASE_1"/>
    <property type="match status" value="1"/>
</dbReference>
<feature type="chain" id="PRO_5044745489" description="Transaldolase" evidence="2">
    <location>
        <begin position="28"/>
        <end position="263"/>
    </location>
</feature>
<evidence type="ECO:0000313" key="3">
    <source>
        <dbReference type="EMBL" id="KAL3802383.1"/>
    </source>
</evidence>
<accession>A0ABD3QPR3</accession>
<dbReference type="Pfam" id="PF00923">
    <property type="entry name" value="TAL_FSA"/>
    <property type="match status" value="1"/>
</dbReference>
<protein>
    <recommendedName>
        <fullName evidence="5">Transaldolase</fullName>
    </recommendedName>
</protein>
<feature type="signal peptide" evidence="2">
    <location>
        <begin position="1"/>
        <end position="27"/>
    </location>
</feature>
<gene>
    <name evidence="3" type="ORF">HJC23_007208</name>
</gene>
<dbReference type="EMBL" id="JABMIG020000020">
    <property type="protein sequence ID" value="KAL3802383.1"/>
    <property type="molecule type" value="Genomic_DNA"/>
</dbReference>
<proteinExistence type="predicted"/>
<comment type="caution">
    <text evidence="3">The sequence shown here is derived from an EMBL/GenBank/DDBJ whole genome shotgun (WGS) entry which is preliminary data.</text>
</comment>
<dbReference type="InterPro" id="IPR001585">
    <property type="entry name" value="TAL/FSA"/>
</dbReference>
<evidence type="ECO:0000313" key="4">
    <source>
        <dbReference type="Proteomes" id="UP001516023"/>
    </source>
</evidence>
<dbReference type="Gene3D" id="3.20.20.70">
    <property type="entry name" value="Aldolase class I"/>
    <property type="match status" value="1"/>
</dbReference>
<evidence type="ECO:0000256" key="1">
    <source>
        <dbReference type="ARBA" id="ARBA00023270"/>
    </source>
</evidence>
<dbReference type="AlphaFoldDB" id="A0ABD3QPR3"/>
<evidence type="ECO:0008006" key="5">
    <source>
        <dbReference type="Google" id="ProtNLM"/>
    </source>
</evidence>
<dbReference type="InterPro" id="IPR013785">
    <property type="entry name" value="Aldolase_TIM"/>
</dbReference>
<evidence type="ECO:0000256" key="2">
    <source>
        <dbReference type="SAM" id="SignalP"/>
    </source>
</evidence>